<gene>
    <name evidence="1" type="ORF">KUDE01_018527</name>
</gene>
<keyword evidence="1" id="KW-0689">Ribosomal protein</keyword>
<accession>A0AAD9CAV2</accession>
<name>A0AAD9CAV2_DISEL</name>
<reference evidence="1" key="1">
    <citation type="submission" date="2023-04" db="EMBL/GenBank/DDBJ databases">
        <title>Chromosome-level genome of Chaenocephalus aceratus.</title>
        <authorList>
            <person name="Park H."/>
        </authorList>
    </citation>
    <scope>NUCLEOTIDE SEQUENCE</scope>
    <source>
        <strain evidence="1">DE</strain>
        <tissue evidence="1">Muscle</tissue>
    </source>
</reference>
<evidence type="ECO:0000313" key="2">
    <source>
        <dbReference type="Proteomes" id="UP001228049"/>
    </source>
</evidence>
<proteinExistence type="predicted"/>
<keyword evidence="1" id="KW-0687">Ribonucleoprotein</keyword>
<dbReference type="GO" id="GO:0005840">
    <property type="term" value="C:ribosome"/>
    <property type="evidence" value="ECO:0007669"/>
    <property type="project" value="UniProtKB-KW"/>
</dbReference>
<organism evidence="1 2">
    <name type="scientific">Dissostichus eleginoides</name>
    <name type="common">Patagonian toothfish</name>
    <name type="synonym">Dissostichus amissus</name>
    <dbReference type="NCBI Taxonomy" id="100907"/>
    <lineage>
        <taxon>Eukaryota</taxon>
        <taxon>Metazoa</taxon>
        <taxon>Chordata</taxon>
        <taxon>Craniata</taxon>
        <taxon>Vertebrata</taxon>
        <taxon>Euteleostomi</taxon>
        <taxon>Actinopterygii</taxon>
        <taxon>Neopterygii</taxon>
        <taxon>Teleostei</taxon>
        <taxon>Neoteleostei</taxon>
        <taxon>Acanthomorphata</taxon>
        <taxon>Eupercaria</taxon>
        <taxon>Perciformes</taxon>
        <taxon>Notothenioidei</taxon>
        <taxon>Nototheniidae</taxon>
        <taxon>Dissostichus</taxon>
    </lineage>
</organism>
<dbReference type="Proteomes" id="UP001228049">
    <property type="component" value="Unassembled WGS sequence"/>
</dbReference>
<sequence>MQDIFPESGLQSGVMEVEDITEEVEDVAEILKDFQRQHVDEDGQLTVVARRRRILHSTLTALNNGFFDWHKQPQDRKHD</sequence>
<evidence type="ECO:0000313" key="1">
    <source>
        <dbReference type="EMBL" id="KAK1899005.1"/>
    </source>
</evidence>
<protein>
    <submittedName>
        <fullName evidence="1">30S ribosomal protein S15</fullName>
    </submittedName>
</protein>
<keyword evidence="2" id="KW-1185">Reference proteome</keyword>
<dbReference type="AlphaFoldDB" id="A0AAD9CAV2"/>
<dbReference type="EMBL" id="JASDAP010000008">
    <property type="protein sequence ID" value="KAK1899005.1"/>
    <property type="molecule type" value="Genomic_DNA"/>
</dbReference>
<comment type="caution">
    <text evidence="1">The sequence shown here is derived from an EMBL/GenBank/DDBJ whole genome shotgun (WGS) entry which is preliminary data.</text>
</comment>